<evidence type="ECO:0000313" key="1">
    <source>
        <dbReference type="EMBL" id="KAJ3519406.1"/>
    </source>
</evidence>
<dbReference type="Proteomes" id="UP001148662">
    <property type="component" value="Unassembled WGS sequence"/>
</dbReference>
<organism evidence="1 2">
    <name type="scientific">Phlebia brevispora</name>
    <dbReference type="NCBI Taxonomy" id="194682"/>
    <lineage>
        <taxon>Eukaryota</taxon>
        <taxon>Fungi</taxon>
        <taxon>Dikarya</taxon>
        <taxon>Basidiomycota</taxon>
        <taxon>Agaricomycotina</taxon>
        <taxon>Agaricomycetes</taxon>
        <taxon>Polyporales</taxon>
        <taxon>Meruliaceae</taxon>
        <taxon>Phlebia</taxon>
    </lineage>
</organism>
<proteinExistence type="predicted"/>
<reference evidence="1" key="1">
    <citation type="submission" date="2022-07" db="EMBL/GenBank/DDBJ databases">
        <title>Genome Sequence of Phlebia brevispora.</title>
        <authorList>
            <person name="Buettner E."/>
        </authorList>
    </citation>
    <scope>NUCLEOTIDE SEQUENCE</scope>
    <source>
        <strain evidence="1">MPL23</strain>
    </source>
</reference>
<dbReference type="EMBL" id="JANHOG010002846">
    <property type="protein sequence ID" value="KAJ3519406.1"/>
    <property type="molecule type" value="Genomic_DNA"/>
</dbReference>
<name>A0ACC1RLC6_9APHY</name>
<accession>A0ACC1RLC6</accession>
<sequence length="165" mass="18020">MDLNFSIVNNGNLRVAAVREGKSAAGTHVVASHKNLPATSNQEWQIKTIRNFDLATRTYLVSLQSVTPGSFAICSTGRQDDRKTVVSGTALVEWYLEVITAPFGGAASFRPLTSIGTSPTGPYWTAPVADRRQITLQSNTGEEDQLWTFIQLMKTGQPYDAARDN</sequence>
<evidence type="ECO:0000313" key="2">
    <source>
        <dbReference type="Proteomes" id="UP001148662"/>
    </source>
</evidence>
<keyword evidence="2" id="KW-1185">Reference proteome</keyword>
<comment type="caution">
    <text evidence="1">The sequence shown here is derived from an EMBL/GenBank/DDBJ whole genome shotgun (WGS) entry which is preliminary data.</text>
</comment>
<gene>
    <name evidence="1" type="ORF">NM688_g9304</name>
</gene>
<protein>
    <submittedName>
        <fullName evidence="1">Uncharacterized protein</fullName>
    </submittedName>
</protein>